<dbReference type="InterPro" id="IPR036388">
    <property type="entry name" value="WH-like_DNA-bd_sf"/>
</dbReference>
<dbReference type="Proteomes" id="UP001500212">
    <property type="component" value="Unassembled WGS sequence"/>
</dbReference>
<dbReference type="PRINTS" id="PR00038">
    <property type="entry name" value="HTHLUXR"/>
</dbReference>
<protein>
    <submittedName>
        <fullName evidence="2">LuxR family transcriptional regulator</fullName>
    </submittedName>
</protein>
<feature type="domain" description="HTH luxR-type" evidence="1">
    <location>
        <begin position="707"/>
        <end position="772"/>
    </location>
</feature>
<dbReference type="InterPro" id="IPR027417">
    <property type="entry name" value="P-loop_NTPase"/>
</dbReference>
<organism evidence="2 3">
    <name type="scientific">Actinoallomurus liliacearum</name>
    <dbReference type="NCBI Taxonomy" id="1080073"/>
    <lineage>
        <taxon>Bacteria</taxon>
        <taxon>Bacillati</taxon>
        <taxon>Actinomycetota</taxon>
        <taxon>Actinomycetes</taxon>
        <taxon>Streptosporangiales</taxon>
        <taxon>Thermomonosporaceae</taxon>
        <taxon>Actinoallomurus</taxon>
    </lineage>
</organism>
<reference evidence="3" key="1">
    <citation type="journal article" date="2019" name="Int. J. Syst. Evol. Microbiol.">
        <title>The Global Catalogue of Microorganisms (GCM) 10K type strain sequencing project: providing services to taxonomists for standard genome sequencing and annotation.</title>
        <authorList>
            <consortium name="The Broad Institute Genomics Platform"/>
            <consortium name="The Broad Institute Genome Sequencing Center for Infectious Disease"/>
            <person name="Wu L."/>
            <person name="Ma J."/>
        </authorList>
    </citation>
    <scope>NUCLEOTIDE SEQUENCE [LARGE SCALE GENOMIC DNA]</scope>
    <source>
        <strain evidence="3">JCM 17938</strain>
    </source>
</reference>
<name>A0ABP8TT89_9ACTN</name>
<dbReference type="SUPFAM" id="SSF52540">
    <property type="entry name" value="P-loop containing nucleoside triphosphate hydrolases"/>
    <property type="match status" value="1"/>
</dbReference>
<dbReference type="Pfam" id="PF13401">
    <property type="entry name" value="AAA_22"/>
    <property type="match status" value="1"/>
</dbReference>
<proteinExistence type="predicted"/>
<dbReference type="InterPro" id="IPR016032">
    <property type="entry name" value="Sig_transdc_resp-reg_C-effctor"/>
</dbReference>
<dbReference type="PRINTS" id="PR00364">
    <property type="entry name" value="DISEASERSIST"/>
</dbReference>
<dbReference type="EMBL" id="BAABHJ010000023">
    <property type="protein sequence ID" value="GAA4613334.1"/>
    <property type="molecule type" value="Genomic_DNA"/>
</dbReference>
<dbReference type="SMART" id="SM00421">
    <property type="entry name" value="HTH_LUXR"/>
    <property type="match status" value="1"/>
</dbReference>
<gene>
    <name evidence="2" type="ORF">GCM10023195_57590</name>
</gene>
<evidence type="ECO:0000313" key="3">
    <source>
        <dbReference type="Proteomes" id="UP001500212"/>
    </source>
</evidence>
<comment type="caution">
    <text evidence="2">The sequence shown here is derived from an EMBL/GenBank/DDBJ whole genome shotgun (WGS) entry which is preliminary data.</text>
</comment>
<dbReference type="Gene3D" id="1.10.10.10">
    <property type="entry name" value="Winged helix-like DNA-binding domain superfamily/Winged helix DNA-binding domain"/>
    <property type="match status" value="1"/>
</dbReference>
<dbReference type="PROSITE" id="PS50043">
    <property type="entry name" value="HTH_LUXR_2"/>
    <property type="match status" value="1"/>
</dbReference>
<dbReference type="PANTHER" id="PTHR47691">
    <property type="entry name" value="REGULATOR-RELATED"/>
    <property type="match status" value="1"/>
</dbReference>
<dbReference type="Pfam" id="PF25872">
    <property type="entry name" value="HTH_77"/>
    <property type="match status" value="1"/>
</dbReference>
<dbReference type="SUPFAM" id="SSF46894">
    <property type="entry name" value="C-terminal effector domain of the bipartite response regulators"/>
    <property type="match status" value="1"/>
</dbReference>
<keyword evidence="3" id="KW-1185">Reference proteome</keyword>
<dbReference type="SUPFAM" id="SSF48452">
    <property type="entry name" value="TPR-like"/>
    <property type="match status" value="1"/>
</dbReference>
<accession>A0ABP8TT89</accession>
<evidence type="ECO:0000259" key="1">
    <source>
        <dbReference type="PROSITE" id="PS50043"/>
    </source>
</evidence>
<sequence>MAGASDTTRPGQIHGVPAEVTSFVGRRHEVAEVKRLLSVSRLVTLTGVGGVGKTRLAVRVGTLVHRAFPDGVWLIELAALNSPDLLVPAVCEALRICDRSVRPPLQVLIDHLEDAQALLILDNCEHLVGECAVLAEALLRACPRLRILATSRQALGIVSEQTLSVPSLPVTGHAVAGSHSGVAAGDAVRLFAERAEAVVPGFALTEDNRETVVRICRRLDGLPLGIELAAVRLRVLSVQQLLARLDDRFRLLTSGSRAVLPRHQTLRALIDWSYGLCTEPERLLWERVSVFSGGLDLEAAESVCAGDGIAREDVLDLVIGLVDKSVLVREEHAETVRYRLLETIRQYGRERLIASDGEARVQRRHRDYYRDLVARADREWFGPDQVSWFHRLRLEHGNIRAALDYCLSTPEEIDTGLDTASGLLFYWIAADLLHEGRRWFEKLLVADSGSPAARAAALCVHARLAVLQSDFAAAEPILEEARTLGRDEPLVLAQCQYVAGLAALIRRDLTRAGALLEDALARHRGLGHDRGVANTLMYVATAYSLLGRSDEAVALFDECLRLCEPRQDRWFRSYTLSVLGIEVWREGDLKRATELEQQAIRLKQPFDDRIGMALCVEVLAWIAADEGDPERAARLVGALREIWREVGGPPYVYLTRYREQCERAIRDRLGGPRFDALFEEGCGFSSAETTAYALREGEVQVTPVTPDQRSLSPLTHRETEVARLIAKGMSNKEIAAALVVAQRTAEGHVERILRKLGFSSRAQIAAWVAELSEEASDPDPGGRSGHR</sequence>
<dbReference type="InterPro" id="IPR058852">
    <property type="entry name" value="HTH_77"/>
</dbReference>
<dbReference type="InterPro" id="IPR049945">
    <property type="entry name" value="AAA_22"/>
</dbReference>
<dbReference type="InterPro" id="IPR011990">
    <property type="entry name" value="TPR-like_helical_dom_sf"/>
</dbReference>
<dbReference type="Pfam" id="PF00196">
    <property type="entry name" value="GerE"/>
    <property type="match status" value="1"/>
</dbReference>
<evidence type="ECO:0000313" key="2">
    <source>
        <dbReference type="EMBL" id="GAA4613334.1"/>
    </source>
</evidence>
<dbReference type="CDD" id="cd06170">
    <property type="entry name" value="LuxR_C_like"/>
    <property type="match status" value="1"/>
</dbReference>
<dbReference type="InterPro" id="IPR000792">
    <property type="entry name" value="Tscrpt_reg_LuxR_C"/>
</dbReference>
<dbReference type="PANTHER" id="PTHR47691:SF3">
    <property type="entry name" value="HTH-TYPE TRANSCRIPTIONAL REGULATOR RV0890C-RELATED"/>
    <property type="match status" value="1"/>
</dbReference>
<dbReference type="Gene3D" id="3.40.50.300">
    <property type="entry name" value="P-loop containing nucleotide triphosphate hydrolases"/>
    <property type="match status" value="1"/>
</dbReference>
<dbReference type="Gene3D" id="1.25.40.10">
    <property type="entry name" value="Tetratricopeptide repeat domain"/>
    <property type="match status" value="1"/>
</dbReference>